<dbReference type="Pfam" id="PF01467">
    <property type="entry name" value="CTP_transf_like"/>
    <property type="match status" value="1"/>
</dbReference>
<evidence type="ECO:0000259" key="1">
    <source>
        <dbReference type="Pfam" id="PF01467"/>
    </source>
</evidence>
<proteinExistence type="predicted"/>
<feature type="non-terminal residue" evidence="2">
    <location>
        <position position="1"/>
    </location>
</feature>
<dbReference type="EMBL" id="UINC01193230">
    <property type="protein sequence ID" value="SVE08741.1"/>
    <property type="molecule type" value="Genomic_DNA"/>
</dbReference>
<dbReference type="AlphaFoldDB" id="A0A383AMD6"/>
<accession>A0A383AMD6</accession>
<dbReference type="SUPFAM" id="SSF52374">
    <property type="entry name" value="Nucleotidylyl transferase"/>
    <property type="match status" value="1"/>
</dbReference>
<feature type="non-terminal residue" evidence="2">
    <location>
        <position position="251"/>
    </location>
</feature>
<protein>
    <recommendedName>
        <fullName evidence="1">Cytidyltransferase-like domain-containing protein</fullName>
    </recommendedName>
</protein>
<reference evidence="2" key="1">
    <citation type="submission" date="2018-05" db="EMBL/GenBank/DDBJ databases">
        <authorList>
            <person name="Lanie J.A."/>
            <person name="Ng W.-L."/>
            <person name="Kazmierczak K.M."/>
            <person name="Andrzejewski T.M."/>
            <person name="Davidsen T.M."/>
            <person name="Wayne K.J."/>
            <person name="Tettelin H."/>
            <person name="Glass J.I."/>
            <person name="Rusch D."/>
            <person name="Podicherti R."/>
            <person name="Tsui H.-C.T."/>
            <person name="Winkler M.E."/>
        </authorList>
    </citation>
    <scope>NUCLEOTIDE SEQUENCE</scope>
</reference>
<dbReference type="GO" id="GO:0003824">
    <property type="term" value="F:catalytic activity"/>
    <property type="evidence" value="ECO:0007669"/>
    <property type="project" value="InterPro"/>
</dbReference>
<dbReference type="Gene3D" id="3.40.50.620">
    <property type="entry name" value="HUPs"/>
    <property type="match status" value="1"/>
</dbReference>
<dbReference type="InterPro" id="IPR014729">
    <property type="entry name" value="Rossmann-like_a/b/a_fold"/>
</dbReference>
<evidence type="ECO:0000313" key="2">
    <source>
        <dbReference type="EMBL" id="SVE08741.1"/>
    </source>
</evidence>
<dbReference type="InterPro" id="IPR004821">
    <property type="entry name" value="Cyt_trans-like"/>
</dbReference>
<name>A0A383AMD6_9ZZZZ</name>
<gene>
    <name evidence="2" type="ORF">METZ01_LOCUS461595</name>
</gene>
<feature type="domain" description="Cytidyltransferase-like" evidence="1">
    <location>
        <begin position="19"/>
        <end position="155"/>
    </location>
</feature>
<sequence length="251" mass="28118">AMKLYDLVEQTSSKPIRFTFGRFNPPHIGHKKLLDAVAKGGGIYKIFPTRTQDKKRNPLDPDTKIRLMGLLFPEHEWHIVNNPSLKTIIQIMQRLSEMTKNVTMVVGDDRVASFNRLLNSYNGKEYTFDTINVESAGVRDPDAVGVEGASATKVRDAVIANDYKTFEKYMPPNHDATYRTWINVRGAMGLGKIGGKLGEQSEQSKPTVYIDMDGVLSDFFTEYAKLAGIKDGDYRKIPSAKIDPTLNKMVG</sequence>
<organism evidence="2">
    <name type="scientific">marine metagenome</name>
    <dbReference type="NCBI Taxonomy" id="408172"/>
    <lineage>
        <taxon>unclassified sequences</taxon>
        <taxon>metagenomes</taxon>
        <taxon>ecological metagenomes</taxon>
    </lineage>
</organism>